<dbReference type="SMART" id="SM00345">
    <property type="entry name" value="HTH_GNTR"/>
    <property type="match status" value="1"/>
</dbReference>
<dbReference type="RefSeq" id="WP_169381324.1">
    <property type="nucleotide sequence ID" value="NZ_JAAXLA010000016.1"/>
</dbReference>
<sequence length="249" mass="27054">MADTSRGRIEPIRRLKVADSVAEQLELMITRGDYAPGDKLPPERVLAEEFGVGRSSMREAIRVVEANGLLRTDHGVGVFVVSNTRRPADLSQVLLTDEYSVQELFEVRLSLERDAAGFAAQRITAAEAGELQGIIAAAAEPGLSDDAFVALDAELHRTIARITKNTLLLRLFETIEPLFVVYSHRVIGLPGRRETAHAGHCAIVEAVVGNRVRDAKSAAVRHIREVEREILAHLGQAGDAVRRPAASGS</sequence>
<evidence type="ECO:0000256" key="3">
    <source>
        <dbReference type="ARBA" id="ARBA00023163"/>
    </source>
</evidence>
<dbReference type="Gene3D" id="1.10.10.10">
    <property type="entry name" value="Winged helix-like DNA-binding domain superfamily/Winged helix DNA-binding domain"/>
    <property type="match status" value="1"/>
</dbReference>
<keyword evidence="2" id="KW-0238">DNA-binding</keyword>
<proteinExistence type="predicted"/>
<dbReference type="Proteomes" id="UP000820669">
    <property type="component" value="Unassembled WGS sequence"/>
</dbReference>
<dbReference type="InterPro" id="IPR036388">
    <property type="entry name" value="WH-like_DNA-bd_sf"/>
</dbReference>
<evidence type="ECO:0000313" key="5">
    <source>
        <dbReference type="EMBL" id="NMH97880.1"/>
    </source>
</evidence>
<evidence type="ECO:0000256" key="2">
    <source>
        <dbReference type="ARBA" id="ARBA00023125"/>
    </source>
</evidence>
<organism evidence="5 6">
    <name type="scientific">Pseudonocardia acidicola</name>
    <dbReference type="NCBI Taxonomy" id="2724939"/>
    <lineage>
        <taxon>Bacteria</taxon>
        <taxon>Bacillati</taxon>
        <taxon>Actinomycetota</taxon>
        <taxon>Actinomycetes</taxon>
        <taxon>Pseudonocardiales</taxon>
        <taxon>Pseudonocardiaceae</taxon>
        <taxon>Pseudonocardia</taxon>
    </lineage>
</organism>
<dbReference type="SUPFAM" id="SSF46785">
    <property type="entry name" value="Winged helix' DNA-binding domain"/>
    <property type="match status" value="1"/>
</dbReference>
<dbReference type="InterPro" id="IPR036390">
    <property type="entry name" value="WH_DNA-bd_sf"/>
</dbReference>
<evidence type="ECO:0000259" key="4">
    <source>
        <dbReference type="PROSITE" id="PS50949"/>
    </source>
</evidence>
<dbReference type="InterPro" id="IPR008920">
    <property type="entry name" value="TF_FadR/GntR_C"/>
</dbReference>
<dbReference type="InterPro" id="IPR011711">
    <property type="entry name" value="GntR_C"/>
</dbReference>
<dbReference type="InterPro" id="IPR000524">
    <property type="entry name" value="Tscrpt_reg_HTH_GntR"/>
</dbReference>
<accession>A0ABX1S8I6</accession>
<reference evidence="5 6" key="1">
    <citation type="submission" date="2020-04" db="EMBL/GenBank/DDBJ databases">
        <authorList>
            <person name="Klaysubun C."/>
            <person name="Duangmal K."/>
            <person name="Lipun K."/>
        </authorList>
    </citation>
    <scope>NUCLEOTIDE SEQUENCE [LARGE SCALE GENOMIC DNA]</scope>
    <source>
        <strain evidence="5 6">K10HN5</strain>
    </source>
</reference>
<dbReference type="Gene3D" id="1.20.120.530">
    <property type="entry name" value="GntR ligand-binding domain-like"/>
    <property type="match status" value="1"/>
</dbReference>
<keyword evidence="3" id="KW-0804">Transcription</keyword>
<keyword evidence="6" id="KW-1185">Reference proteome</keyword>
<feature type="domain" description="HTH gntR-type" evidence="4">
    <location>
        <begin position="15"/>
        <end position="83"/>
    </location>
</feature>
<name>A0ABX1S8I6_9PSEU</name>
<dbReference type="CDD" id="cd07377">
    <property type="entry name" value="WHTH_GntR"/>
    <property type="match status" value="1"/>
</dbReference>
<dbReference type="PANTHER" id="PTHR43537">
    <property type="entry name" value="TRANSCRIPTIONAL REGULATOR, GNTR FAMILY"/>
    <property type="match status" value="1"/>
</dbReference>
<dbReference type="SUPFAM" id="SSF48008">
    <property type="entry name" value="GntR ligand-binding domain-like"/>
    <property type="match status" value="1"/>
</dbReference>
<dbReference type="PRINTS" id="PR00035">
    <property type="entry name" value="HTHGNTR"/>
</dbReference>
<comment type="caution">
    <text evidence="5">The sequence shown here is derived from an EMBL/GenBank/DDBJ whole genome shotgun (WGS) entry which is preliminary data.</text>
</comment>
<dbReference type="Pfam" id="PF00392">
    <property type="entry name" value="GntR"/>
    <property type="match status" value="1"/>
</dbReference>
<evidence type="ECO:0000313" key="6">
    <source>
        <dbReference type="Proteomes" id="UP000820669"/>
    </source>
</evidence>
<dbReference type="Pfam" id="PF07729">
    <property type="entry name" value="FCD"/>
    <property type="match status" value="1"/>
</dbReference>
<protein>
    <submittedName>
        <fullName evidence="5">FadR family transcriptional regulator</fullName>
    </submittedName>
</protein>
<keyword evidence="1" id="KW-0805">Transcription regulation</keyword>
<dbReference type="PANTHER" id="PTHR43537:SF5">
    <property type="entry name" value="UXU OPERON TRANSCRIPTIONAL REGULATOR"/>
    <property type="match status" value="1"/>
</dbReference>
<dbReference type="SMART" id="SM00895">
    <property type="entry name" value="FCD"/>
    <property type="match status" value="1"/>
</dbReference>
<evidence type="ECO:0000256" key="1">
    <source>
        <dbReference type="ARBA" id="ARBA00023015"/>
    </source>
</evidence>
<dbReference type="EMBL" id="JAAXLA010000016">
    <property type="protein sequence ID" value="NMH97880.1"/>
    <property type="molecule type" value="Genomic_DNA"/>
</dbReference>
<dbReference type="PROSITE" id="PS50949">
    <property type="entry name" value="HTH_GNTR"/>
    <property type="match status" value="1"/>
</dbReference>
<gene>
    <name evidence="5" type="ORF">HF526_11235</name>
</gene>